<sequence length="127" mass="14009">MSADLVLLRGIAAEAVSLQEGAEMIIKAVHEGEPLGEVARHGGPLVRSLFALEERLPQPANPELRRYVTRFRAILRYDAELVHQSIELLSMMPLGSPRLEEQRRKLGGLGPPAAELRRLAAELKELG</sequence>
<organism evidence="1 2">
    <name type="scientific">Candidatus Nephthysia bennettiae</name>
    <dbReference type="NCBI Taxonomy" id="3127016"/>
    <lineage>
        <taxon>Bacteria</taxon>
        <taxon>Bacillati</taxon>
        <taxon>Candidatus Dormiibacterota</taxon>
        <taxon>Candidatus Dormibacteria</taxon>
        <taxon>Candidatus Dormibacterales</taxon>
        <taxon>Candidatus Dormibacteraceae</taxon>
        <taxon>Candidatus Nephthysia</taxon>
    </lineage>
</organism>
<dbReference type="RefSeq" id="WP_338199669.1">
    <property type="nucleotide sequence ID" value="NZ_JAEKNR010000061.1"/>
</dbReference>
<name>A0A934K871_9BACT</name>
<reference evidence="1" key="1">
    <citation type="submission" date="2020-10" db="EMBL/GenBank/DDBJ databases">
        <title>Ca. Dormibacterota MAGs.</title>
        <authorList>
            <person name="Montgomery K."/>
        </authorList>
    </citation>
    <scope>NUCLEOTIDE SEQUENCE [LARGE SCALE GENOMIC DNA]</scope>
    <source>
        <strain evidence="1">SC8812_S17_10</strain>
    </source>
</reference>
<dbReference type="AlphaFoldDB" id="A0A934K871"/>
<evidence type="ECO:0000313" key="1">
    <source>
        <dbReference type="EMBL" id="MBJ7597443.1"/>
    </source>
</evidence>
<comment type="caution">
    <text evidence="1">The sequence shown here is derived from an EMBL/GenBank/DDBJ whole genome shotgun (WGS) entry which is preliminary data.</text>
</comment>
<protein>
    <submittedName>
        <fullName evidence="1">Uncharacterized protein</fullName>
    </submittedName>
</protein>
<dbReference type="Proteomes" id="UP000612893">
    <property type="component" value="Unassembled WGS sequence"/>
</dbReference>
<accession>A0A934K871</accession>
<dbReference type="EMBL" id="JAEKNR010000061">
    <property type="protein sequence ID" value="MBJ7597443.1"/>
    <property type="molecule type" value="Genomic_DNA"/>
</dbReference>
<evidence type="ECO:0000313" key="2">
    <source>
        <dbReference type="Proteomes" id="UP000612893"/>
    </source>
</evidence>
<keyword evidence="2" id="KW-1185">Reference proteome</keyword>
<proteinExistence type="predicted"/>
<gene>
    <name evidence="1" type="ORF">JF922_05080</name>
</gene>